<protein>
    <submittedName>
        <fullName evidence="4">Caspase domain protein</fullName>
    </submittedName>
</protein>
<accession>A0A5C6CPZ0</accession>
<name>A0A5C6CPZ0_9BACT</name>
<dbReference type="AlphaFoldDB" id="A0A5C6CPZ0"/>
<dbReference type="RefSeq" id="WP_231612119.1">
    <property type="nucleotide sequence ID" value="NZ_SJPT01000002.1"/>
</dbReference>
<dbReference type="GO" id="GO:0006508">
    <property type="term" value="P:proteolysis"/>
    <property type="evidence" value="ECO:0007669"/>
    <property type="project" value="InterPro"/>
</dbReference>
<evidence type="ECO:0000259" key="3">
    <source>
        <dbReference type="Pfam" id="PF00656"/>
    </source>
</evidence>
<sequence precursor="true">MKNLIQLPLLLAGMVSVFAATAATSQDAANSGTTSLPLTSSEKYALLIGVNYTEREAELSKSGLKPLSNAANDAVAFSKVLMDYYGYERANTIVLTDGPDEDDGDPNLPEINEHIKNLRLRVDDDDSILVFFAGHAQKLKRAPVGEQVALLPLDVEFKDREPVVSVGLPDQLFKQVADFHCQHNLIVLDCCYSGEIFNSRGRFTFQPQTKGERSDASLQLVQSFQAIASCRDDQVAGDTPQYGGANSKFMTVFLDGLKYLPIRKGKSRDTRVWANRLLEYVQGGLRSDDSQRPDCRSLSNDSGGNHGGEFCFTPTTEGLAKLTAAAEEELSDGGQLQLQAMIASCQGEWWFDEMPWFIPSIRALLIKQHSTRVPQKRSSAGVAAFVDIDELRKTANAVIRDRRIGDDLTSLRYKHAGLLFQVKNSKQLEKALETIEKDLSERVTELVAEDSHLRAVVLHKLGKTEEAKVAYISAIEKYKEERTRSEQDALTFTAALCCADYGEFLVSISEQEEAVEQFAIAISLVQEVSTNRVYSAFFQVFATGRQADAKAGLREWRASGDLFDKAEELGARDLPGHLLHAHILNRRGWLRMKRWRLTDAQRDFNRSSEILKKHFVKENGKLNHNARITDLHNQHGIAMLTRFKGDTLLATEAYLNLDSTVQDNYREFLASDDHDPAILLSFIDRLINTRERLGDCNLFGDPIEIDPREAFDDYRRALSLVHLLSRRTSDEEDTSTQHDEARDKRRSALLYKQSLALCMDSSIKDTELALRMCRDSDQIYFELGGKRSASGTWQALGELTTLIVEARREATRGNQFVTDSPSQSEKLREGLLRYRDVIGTAPHRDQLEVCLFASKVLLDCTMSDRYHAELNGELLHSFCRVALSDSSASRKRGQAESPAEATCEACSELREYLRPYYDAIVRARLTAGSAIRVKDLIELQAEATTGRPYAKPISPAPVLAIYELGEDCYLFTDIPHGISRCDPITEMYDVSSIRDAIAGRKDPFPLPHQIRVAIQDWQDRTNLTVDRVILRSDRFASTAAIDPDLYSVLRPVLPSPAGDETDPKMKPASEVRHENKFPLAIDGAASQSK</sequence>
<gene>
    <name evidence="4" type="ORF">Pla52o_11300</name>
</gene>
<dbReference type="Pfam" id="PF00656">
    <property type="entry name" value="Peptidase_C14"/>
    <property type="match status" value="1"/>
</dbReference>
<reference evidence="4 5" key="1">
    <citation type="submission" date="2019-02" db="EMBL/GenBank/DDBJ databases">
        <title>Deep-cultivation of Planctomycetes and their phenomic and genomic characterization uncovers novel biology.</title>
        <authorList>
            <person name="Wiegand S."/>
            <person name="Jogler M."/>
            <person name="Boedeker C."/>
            <person name="Pinto D."/>
            <person name="Vollmers J."/>
            <person name="Rivas-Marin E."/>
            <person name="Kohn T."/>
            <person name="Peeters S.H."/>
            <person name="Heuer A."/>
            <person name="Rast P."/>
            <person name="Oberbeckmann S."/>
            <person name="Bunk B."/>
            <person name="Jeske O."/>
            <person name="Meyerdierks A."/>
            <person name="Storesund J.E."/>
            <person name="Kallscheuer N."/>
            <person name="Luecker S."/>
            <person name="Lage O.M."/>
            <person name="Pohl T."/>
            <person name="Merkel B.J."/>
            <person name="Hornburger P."/>
            <person name="Mueller R.-W."/>
            <person name="Bruemmer F."/>
            <person name="Labrenz M."/>
            <person name="Spormann A.M."/>
            <person name="Op Den Camp H."/>
            <person name="Overmann J."/>
            <person name="Amann R."/>
            <person name="Jetten M.S.M."/>
            <person name="Mascher T."/>
            <person name="Medema M.H."/>
            <person name="Devos D.P."/>
            <person name="Kaster A.-K."/>
            <person name="Ovreas L."/>
            <person name="Rohde M."/>
            <person name="Galperin M.Y."/>
            <person name="Jogler C."/>
        </authorList>
    </citation>
    <scope>NUCLEOTIDE SEQUENCE [LARGE SCALE GENOMIC DNA]</scope>
    <source>
        <strain evidence="4 5">Pla52o</strain>
    </source>
</reference>
<evidence type="ECO:0000313" key="5">
    <source>
        <dbReference type="Proteomes" id="UP000316304"/>
    </source>
</evidence>
<dbReference type="Gene3D" id="3.40.50.1460">
    <property type="match status" value="1"/>
</dbReference>
<dbReference type="InterPro" id="IPR011990">
    <property type="entry name" value="TPR-like_helical_dom_sf"/>
</dbReference>
<comment type="caution">
    <text evidence="4">The sequence shown here is derived from an EMBL/GenBank/DDBJ whole genome shotgun (WGS) entry which is preliminary data.</text>
</comment>
<dbReference type="InterPro" id="IPR050452">
    <property type="entry name" value="Metacaspase"/>
</dbReference>
<organism evidence="4 5">
    <name type="scientific">Novipirellula galeiformis</name>
    <dbReference type="NCBI Taxonomy" id="2528004"/>
    <lineage>
        <taxon>Bacteria</taxon>
        <taxon>Pseudomonadati</taxon>
        <taxon>Planctomycetota</taxon>
        <taxon>Planctomycetia</taxon>
        <taxon>Pirellulales</taxon>
        <taxon>Pirellulaceae</taxon>
        <taxon>Novipirellula</taxon>
    </lineage>
</organism>
<keyword evidence="5" id="KW-1185">Reference proteome</keyword>
<dbReference type="InterPro" id="IPR011600">
    <property type="entry name" value="Pept_C14_caspase"/>
</dbReference>
<feature type="region of interest" description="Disordered" evidence="1">
    <location>
        <begin position="1053"/>
        <end position="1089"/>
    </location>
</feature>
<dbReference type="PANTHER" id="PTHR48104">
    <property type="entry name" value="METACASPASE-4"/>
    <property type="match status" value="1"/>
</dbReference>
<feature type="compositionally biased region" description="Basic and acidic residues" evidence="1">
    <location>
        <begin position="1061"/>
        <end position="1076"/>
    </location>
</feature>
<keyword evidence="2" id="KW-0732">Signal</keyword>
<evidence type="ECO:0000256" key="2">
    <source>
        <dbReference type="SAM" id="SignalP"/>
    </source>
</evidence>
<evidence type="ECO:0000313" key="4">
    <source>
        <dbReference type="EMBL" id="TWU24839.1"/>
    </source>
</evidence>
<dbReference type="PANTHER" id="PTHR48104:SF30">
    <property type="entry name" value="METACASPASE-1"/>
    <property type="match status" value="1"/>
</dbReference>
<feature type="signal peptide" evidence="2">
    <location>
        <begin position="1"/>
        <end position="19"/>
    </location>
</feature>
<feature type="chain" id="PRO_5023093967" evidence="2">
    <location>
        <begin position="20"/>
        <end position="1089"/>
    </location>
</feature>
<dbReference type="SUPFAM" id="SSF48452">
    <property type="entry name" value="TPR-like"/>
    <property type="match status" value="1"/>
</dbReference>
<dbReference type="GO" id="GO:0005737">
    <property type="term" value="C:cytoplasm"/>
    <property type="evidence" value="ECO:0007669"/>
    <property type="project" value="TreeGrafter"/>
</dbReference>
<feature type="domain" description="Peptidase C14 caspase" evidence="3">
    <location>
        <begin position="43"/>
        <end position="258"/>
    </location>
</feature>
<proteinExistence type="predicted"/>
<dbReference type="GO" id="GO:0004197">
    <property type="term" value="F:cysteine-type endopeptidase activity"/>
    <property type="evidence" value="ECO:0007669"/>
    <property type="project" value="InterPro"/>
</dbReference>
<dbReference type="EMBL" id="SJPT01000002">
    <property type="protein sequence ID" value="TWU24839.1"/>
    <property type="molecule type" value="Genomic_DNA"/>
</dbReference>
<dbReference type="Proteomes" id="UP000316304">
    <property type="component" value="Unassembled WGS sequence"/>
</dbReference>
<evidence type="ECO:0000256" key="1">
    <source>
        <dbReference type="SAM" id="MobiDB-lite"/>
    </source>
</evidence>
<dbReference type="Gene3D" id="1.25.40.10">
    <property type="entry name" value="Tetratricopeptide repeat domain"/>
    <property type="match status" value="1"/>
</dbReference>